<sequence length="534" mass="58736">MSRLLRGTLILSAATFFSKFIGLIFVIPFTNLVGEPGMALYGYAYIPYTILLSISTMGVPLAVSKFVSKYNALGDYAAGRKLLKSGLLVMTLTGFLAFLILYMLAPALAHQIIDERGGKGNSIEDITLVIRMVSTALIIVPSMSLIRGYFQGFQSMGPTAVSQVVEQIVRILFILIASFIVMNLLDGNTTTAVALSTFAATLGAVAGLIVLIWYWTKRKPHLQKMYDKSKPVADISLKDIYLETIKYAIPFVAVGLAIPLYQMIDQFTIVKTLSDYGYTQEESESVFAIITQIAHKLVMIPVSLATALALTLIPVITKSFTQNNQDLLHKQITQTFQMVLFLTAPAAIGLAVLAYPAYGALFGMPTMETGGFYLRWYAPTAIWFALFTVTAAILQGLNQQRFAFISLSVGFLAKLLLNKPFLLVFAGTGSIIATNIGYTLSILFNLYIIKKYSGFSFKWVYRRTVLMTVFIVIMSIAVVGITSLLGKPDTRLDTIIELTVGILTGGVVYIFLGYRSGLLTIILGDRIPFLKRRK</sequence>
<keyword evidence="8" id="KW-1185">Reference proteome</keyword>
<feature type="transmembrane region" description="Helical" evidence="6">
    <location>
        <begin position="87"/>
        <end position="108"/>
    </location>
</feature>
<evidence type="ECO:0000256" key="5">
    <source>
        <dbReference type="ARBA" id="ARBA00023136"/>
    </source>
</evidence>
<dbReference type="CDD" id="cd13124">
    <property type="entry name" value="MATE_SpoVB_like"/>
    <property type="match status" value="1"/>
</dbReference>
<dbReference type="GO" id="GO:0051301">
    <property type="term" value="P:cell division"/>
    <property type="evidence" value="ECO:0007669"/>
    <property type="project" value="UniProtKB-KW"/>
</dbReference>
<feature type="transmembrane region" description="Helical" evidence="6">
    <location>
        <begin position="401"/>
        <end position="417"/>
    </location>
</feature>
<proteinExistence type="predicted"/>
<dbReference type="STRING" id="255247.ABE41_014765"/>
<dbReference type="OrthoDB" id="9775950at2"/>
<feature type="transmembrane region" description="Helical" evidence="6">
    <location>
        <begin position="465"/>
        <end position="486"/>
    </location>
</feature>
<keyword evidence="7" id="KW-0132">Cell division</keyword>
<dbReference type="InterPro" id="IPR050833">
    <property type="entry name" value="Poly_Biosynth_Transport"/>
</dbReference>
<keyword evidence="2" id="KW-1003">Cell membrane</keyword>
<protein>
    <submittedName>
        <fullName evidence="7">Cell division protein</fullName>
    </submittedName>
</protein>
<evidence type="ECO:0000313" key="7">
    <source>
        <dbReference type="EMBL" id="ANX13268.1"/>
    </source>
</evidence>
<dbReference type="InterPro" id="IPR002797">
    <property type="entry name" value="Polysacc_synth"/>
</dbReference>
<feature type="transmembrane region" description="Helical" evidence="6">
    <location>
        <begin position="376"/>
        <end position="394"/>
    </location>
</feature>
<evidence type="ECO:0000256" key="4">
    <source>
        <dbReference type="ARBA" id="ARBA00022989"/>
    </source>
</evidence>
<feature type="transmembrane region" description="Helical" evidence="6">
    <location>
        <begin position="45"/>
        <end position="67"/>
    </location>
</feature>
<keyword evidence="4 6" id="KW-1133">Transmembrane helix</keyword>
<feature type="transmembrane region" description="Helical" evidence="6">
    <location>
        <begin position="423"/>
        <end position="444"/>
    </location>
</feature>
<dbReference type="Proteomes" id="UP000077412">
    <property type="component" value="Chromosome"/>
</dbReference>
<feature type="transmembrane region" description="Helical" evidence="6">
    <location>
        <begin position="297"/>
        <end position="317"/>
    </location>
</feature>
<dbReference type="EMBL" id="CP016761">
    <property type="protein sequence ID" value="ANX13268.1"/>
    <property type="molecule type" value="Genomic_DNA"/>
</dbReference>
<reference evidence="7 8" key="1">
    <citation type="submission" date="2016-08" db="EMBL/GenBank/DDBJ databases">
        <title>Complete genome sequence of Fictibacillus arsenicus G25-54, a strain with toxicity to nematodes and a potential arsenic-resistance activity.</title>
        <authorList>
            <person name="Zheng Z."/>
        </authorList>
    </citation>
    <scope>NUCLEOTIDE SEQUENCE [LARGE SCALE GENOMIC DNA]</scope>
    <source>
        <strain evidence="7 8">G25-54</strain>
    </source>
</reference>
<dbReference type="Pfam" id="PF01943">
    <property type="entry name" value="Polysacc_synt"/>
    <property type="match status" value="1"/>
</dbReference>
<dbReference type="PANTHER" id="PTHR30250">
    <property type="entry name" value="PST FAMILY PREDICTED COLANIC ACID TRANSPORTER"/>
    <property type="match status" value="1"/>
</dbReference>
<evidence type="ECO:0000256" key="3">
    <source>
        <dbReference type="ARBA" id="ARBA00022692"/>
    </source>
</evidence>
<feature type="transmembrane region" description="Helical" evidence="6">
    <location>
        <begin position="167"/>
        <end position="185"/>
    </location>
</feature>
<dbReference type="GO" id="GO:0005886">
    <property type="term" value="C:plasma membrane"/>
    <property type="evidence" value="ECO:0007669"/>
    <property type="project" value="UniProtKB-SubCell"/>
</dbReference>
<feature type="transmembrane region" description="Helical" evidence="6">
    <location>
        <begin position="128"/>
        <end position="146"/>
    </location>
</feature>
<feature type="transmembrane region" description="Helical" evidence="6">
    <location>
        <begin position="191"/>
        <end position="215"/>
    </location>
</feature>
<evidence type="ECO:0000256" key="6">
    <source>
        <dbReference type="SAM" id="Phobius"/>
    </source>
</evidence>
<keyword evidence="3 6" id="KW-0812">Transmembrane</keyword>
<dbReference type="AlphaFoldDB" id="A0A1B1Z734"/>
<feature type="transmembrane region" description="Helical" evidence="6">
    <location>
        <begin position="9"/>
        <end position="33"/>
    </location>
</feature>
<evidence type="ECO:0000256" key="1">
    <source>
        <dbReference type="ARBA" id="ARBA00004651"/>
    </source>
</evidence>
<feature type="transmembrane region" description="Helical" evidence="6">
    <location>
        <begin position="338"/>
        <end position="356"/>
    </location>
</feature>
<dbReference type="PANTHER" id="PTHR30250:SF21">
    <property type="entry name" value="LIPID II FLIPPASE MURJ"/>
    <property type="match status" value="1"/>
</dbReference>
<organism evidence="7 8">
    <name type="scientific">Fictibacillus arsenicus</name>
    <dbReference type="NCBI Taxonomy" id="255247"/>
    <lineage>
        <taxon>Bacteria</taxon>
        <taxon>Bacillati</taxon>
        <taxon>Bacillota</taxon>
        <taxon>Bacilli</taxon>
        <taxon>Bacillales</taxon>
        <taxon>Fictibacillaceae</taxon>
        <taxon>Fictibacillus</taxon>
    </lineage>
</organism>
<dbReference type="PIRSF" id="PIRSF038958">
    <property type="entry name" value="PG_synth_SpoVB"/>
    <property type="match status" value="1"/>
</dbReference>
<keyword evidence="5 6" id="KW-0472">Membrane</keyword>
<name>A0A1B1Z734_9BACL</name>
<accession>A0A1B1Z734</accession>
<dbReference type="RefSeq" id="WP_066291831.1">
    <property type="nucleotide sequence ID" value="NZ_CP016761.1"/>
</dbReference>
<feature type="transmembrane region" description="Helical" evidence="6">
    <location>
        <begin position="247"/>
        <end position="264"/>
    </location>
</feature>
<feature type="transmembrane region" description="Helical" evidence="6">
    <location>
        <begin position="498"/>
        <end position="524"/>
    </location>
</feature>
<evidence type="ECO:0000256" key="2">
    <source>
        <dbReference type="ARBA" id="ARBA00022475"/>
    </source>
</evidence>
<comment type="subcellular location">
    <subcellularLocation>
        <location evidence="1">Cell membrane</location>
        <topology evidence="1">Multi-pass membrane protein</topology>
    </subcellularLocation>
</comment>
<gene>
    <name evidence="7" type="ORF">ABE41_014765</name>
</gene>
<dbReference type="KEGG" id="far:ABE41_014765"/>
<dbReference type="InterPro" id="IPR024923">
    <property type="entry name" value="PG_synth_SpoVB"/>
</dbReference>
<keyword evidence="7" id="KW-0131">Cell cycle</keyword>
<evidence type="ECO:0000313" key="8">
    <source>
        <dbReference type="Proteomes" id="UP000077412"/>
    </source>
</evidence>